<evidence type="ECO:0000313" key="2">
    <source>
        <dbReference type="EMBL" id="KAF2736400.1"/>
    </source>
</evidence>
<keyword evidence="3" id="KW-1185">Reference proteome</keyword>
<feature type="compositionally biased region" description="Polar residues" evidence="1">
    <location>
        <begin position="961"/>
        <end position="970"/>
    </location>
</feature>
<feature type="region of interest" description="Disordered" evidence="1">
    <location>
        <begin position="880"/>
        <end position="970"/>
    </location>
</feature>
<feature type="region of interest" description="Disordered" evidence="1">
    <location>
        <begin position="781"/>
        <end position="801"/>
    </location>
</feature>
<gene>
    <name evidence="2" type="ORF">EJ04DRAFT_562456</name>
</gene>
<dbReference type="Proteomes" id="UP000799444">
    <property type="component" value="Unassembled WGS sequence"/>
</dbReference>
<feature type="compositionally biased region" description="Polar residues" evidence="1">
    <location>
        <begin position="216"/>
        <end position="247"/>
    </location>
</feature>
<evidence type="ECO:0000313" key="3">
    <source>
        <dbReference type="Proteomes" id="UP000799444"/>
    </source>
</evidence>
<protein>
    <submittedName>
        <fullName evidence="2">Uncharacterized protein</fullName>
    </submittedName>
</protein>
<evidence type="ECO:0000256" key="1">
    <source>
        <dbReference type="SAM" id="MobiDB-lite"/>
    </source>
</evidence>
<sequence>MSTPDDPRRARVPFYGKETSGWKIKDQPPSESSVDATRKLFQDIEASIEDVKDIAAAVQYKNMFSAMIALRNHSQSHDKSPVGIRHRYQAVYRHVVQRSKAHRAASRLYGDDVLYEIIFARERINNHENNHKEFSDAQYLIALEHRANQLEFAETQATIEKDPNDNQSKIFDAEASKTSTSDDATKSPIKCDSNNLSPKTPTTLIGAKISQVAPGNFSSPSTSPQYKGRSSSPTPHTVGNSSDTSPGSGFKLIEWMPSSPPEFDTPGATPPNGSRTTSDTSSSRSSGRTEFLDAASPLAHKPSHSRVGSAALEASEPSRLALVKYNANRPPVLALNKCEIPIKQTSWEQRFSLYGGLGDEELGKVPPQEIFSRPYVEKIREPFVEEEKADPWAKLCDLTDEELRNVPYQEIFSRAYVEKTKVPIVEEKKADPNELNKTRANLCVLSDEELRNVPPQEIFSSFGPRKVALLEPTEVEDDSVNLGKNGDQLVIKEPSSLGEHIFSSSQEQKDAEATILVAAGEASPSKGYVSEDAIQTQLDDLALQSQGNKTSLYDLVLWNGTGVDELHEPLQEDQAESAGHEDGSLSTEEETSSDHIHRSSEQLKLVDAEASVQDQQEKQLEISHSEPPKSSLEDPMLPGEAKIAKKTGVSDTDQLEETYEEQISCQEPPHSKIHETVLEQTSADIDPTEESQHARTSSHGISPLGLKESKGETPVIHLDTSHKHISLELVHTSVAGAKQSAAQATDLTPEDPVHEGIEFCDWLKYQRVFEPSSVKVTAKVDAEHGDRKASSTPPHGVDLDGPPKLDFPSGFFDTADGFLDLTDTNDHQMQPIEWSPPSGELGLWFDEIWGATIGPLGLSPTTFQPFRSMLPDHMLNDPDAKSVFRSPVDTGATVEEVDRDALEGDREDGDEGDDRHGDGNGDGNNNEEHGNDDEGDNHHVYTNGHDNQNDASPKEGKDSQLEASGNTNNSYTTLLGEADMKGMCFIWTNSTRISSPTEIAEPIDASKAKAMANAVIDAIQGDRNAAHAQAGGTTILNTGLHSVRDQLLYDDEESQFGQSQPTPDEDSELRFSKKQPSIHQTSFCIGNISFQAFFNLLGLTEWDNVRSCFLHISMIRDVFFEVAILDRLLVSGYTPTEQRRARMKAEVEKTYADHAYMSHVKIGDISLREFIAAIQDYVIDDIIHEEHVMDAWRCIARRQANLET</sequence>
<feature type="compositionally biased region" description="Basic and acidic residues" evidence="1">
    <location>
        <begin position="592"/>
        <end position="607"/>
    </location>
</feature>
<feature type="compositionally biased region" description="Polar residues" evidence="1">
    <location>
        <begin position="192"/>
        <end position="203"/>
    </location>
</feature>
<dbReference type="AlphaFoldDB" id="A0A9P4R1I0"/>
<proteinExistence type="predicted"/>
<feature type="region of interest" description="Disordered" evidence="1">
    <location>
        <begin position="685"/>
        <end position="710"/>
    </location>
</feature>
<feature type="region of interest" description="Disordered" evidence="1">
    <location>
        <begin position="572"/>
        <end position="636"/>
    </location>
</feature>
<reference evidence="2" key="1">
    <citation type="journal article" date="2020" name="Stud. Mycol.">
        <title>101 Dothideomycetes genomes: a test case for predicting lifestyles and emergence of pathogens.</title>
        <authorList>
            <person name="Haridas S."/>
            <person name="Albert R."/>
            <person name="Binder M."/>
            <person name="Bloem J."/>
            <person name="Labutti K."/>
            <person name="Salamov A."/>
            <person name="Andreopoulos B."/>
            <person name="Baker S."/>
            <person name="Barry K."/>
            <person name="Bills G."/>
            <person name="Bluhm B."/>
            <person name="Cannon C."/>
            <person name="Castanera R."/>
            <person name="Culley D."/>
            <person name="Daum C."/>
            <person name="Ezra D."/>
            <person name="Gonzalez J."/>
            <person name="Henrissat B."/>
            <person name="Kuo A."/>
            <person name="Liang C."/>
            <person name="Lipzen A."/>
            <person name="Lutzoni F."/>
            <person name="Magnuson J."/>
            <person name="Mondo S."/>
            <person name="Nolan M."/>
            <person name="Ohm R."/>
            <person name="Pangilinan J."/>
            <person name="Park H.-J."/>
            <person name="Ramirez L."/>
            <person name="Alfaro M."/>
            <person name="Sun H."/>
            <person name="Tritt A."/>
            <person name="Yoshinaga Y."/>
            <person name="Zwiers L.-H."/>
            <person name="Turgeon B."/>
            <person name="Goodwin S."/>
            <person name="Spatafora J."/>
            <person name="Crous P."/>
            <person name="Grigoriev I."/>
        </authorList>
    </citation>
    <scope>NUCLEOTIDE SEQUENCE</scope>
    <source>
        <strain evidence="2">CBS 125425</strain>
    </source>
</reference>
<dbReference type="EMBL" id="ML996125">
    <property type="protein sequence ID" value="KAF2736400.1"/>
    <property type="molecule type" value="Genomic_DNA"/>
</dbReference>
<feature type="region of interest" description="Disordered" evidence="1">
    <location>
        <begin position="1"/>
        <end position="33"/>
    </location>
</feature>
<accession>A0A9P4R1I0</accession>
<comment type="caution">
    <text evidence="2">The sequence shown here is derived from an EMBL/GenBank/DDBJ whole genome shotgun (WGS) entry which is preliminary data.</text>
</comment>
<name>A0A9P4R1I0_9PLEO</name>
<feature type="compositionally biased region" description="Low complexity" evidence="1">
    <location>
        <begin position="273"/>
        <end position="289"/>
    </location>
</feature>
<feature type="region of interest" description="Disordered" evidence="1">
    <location>
        <begin position="173"/>
        <end position="290"/>
    </location>
</feature>
<feature type="compositionally biased region" description="Basic and acidic residues" evidence="1">
    <location>
        <begin position="615"/>
        <end position="627"/>
    </location>
</feature>
<organism evidence="2 3">
    <name type="scientific">Polyplosphaeria fusca</name>
    <dbReference type="NCBI Taxonomy" id="682080"/>
    <lineage>
        <taxon>Eukaryota</taxon>
        <taxon>Fungi</taxon>
        <taxon>Dikarya</taxon>
        <taxon>Ascomycota</taxon>
        <taxon>Pezizomycotina</taxon>
        <taxon>Dothideomycetes</taxon>
        <taxon>Pleosporomycetidae</taxon>
        <taxon>Pleosporales</taxon>
        <taxon>Tetraplosphaeriaceae</taxon>
        <taxon>Polyplosphaeria</taxon>
    </lineage>
</organism>